<organism evidence="8 9">
    <name type="scientific">Aureobasidium pullulans</name>
    <name type="common">Black yeast</name>
    <name type="synonym">Pullularia pullulans</name>
    <dbReference type="NCBI Taxonomy" id="5580"/>
    <lineage>
        <taxon>Eukaryota</taxon>
        <taxon>Fungi</taxon>
        <taxon>Dikarya</taxon>
        <taxon>Ascomycota</taxon>
        <taxon>Pezizomycotina</taxon>
        <taxon>Dothideomycetes</taxon>
        <taxon>Dothideomycetidae</taxon>
        <taxon>Dothideales</taxon>
        <taxon>Saccotheciaceae</taxon>
        <taxon>Aureobasidium</taxon>
    </lineage>
</organism>
<evidence type="ECO:0000256" key="3">
    <source>
        <dbReference type="ARBA" id="ARBA00016197"/>
    </source>
</evidence>
<name>A0A4S8ZD80_AURPU</name>
<dbReference type="AlphaFoldDB" id="A0A4S8ZD80"/>
<dbReference type="EMBL" id="QZAO01000568">
    <property type="protein sequence ID" value="THW63457.1"/>
    <property type="molecule type" value="Genomic_DNA"/>
</dbReference>
<dbReference type="PANTHER" id="PTHR36091:SF1">
    <property type="entry name" value="ALTERED INHERITANCE OF MITOCHONDRIA PROTEIN 9, MITOCHONDRIAL"/>
    <property type="match status" value="1"/>
</dbReference>
<keyword evidence="5" id="KW-0496">Mitochondrion</keyword>
<feature type="domain" description="Aminoglycoside phosphotransferase" evidence="7">
    <location>
        <begin position="98"/>
        <end position="353"/>
    </location>
</feature>
<evidence type="ECO:0000313" key="8">
    <source>
        <dbReference type="EMBL" id="THW63457.1"/>
    </source>
</evidence>
<reference evidence="8 9" key="1">
    <citation type="submission" date="2018-10" db="EMBL/GenBank/DDBJ databases">
        <title>Fifty Aureobasidium pullulans genomes reveal a recombining polyextremotolerant generalist.</title>
        <authorList>
            <person name="Gostincar C."/>
            <person name="Turk M."/>
            <person name="Zajc J."/>
            <person name="Gunde-Cimerman N."/>
        </authorList>
    </citation>
    <scope>NUCLEOTIDE SEQUENCE [LARGE SCALE GENOMIC DNA]</scope>
    <source>
        <strain evidence="8 9">EXF-10659</strain>
    </source>
</reference>
<evidence type="ECO:0000259" key="7">
    <source>
        <dbReference type="Pfam" id="PF01636"/>
    </source>
</evidence>
<dbReference type="InterPro" id="IPR011009">
    <property type="entry name" value="Kinase-like_dom_sf"/>
</dbReference>
<accession>A0A4S8ZD80</accession>
<dbReference type="InterPro" id="IPR002575">
    <property type="entry name" value="Aminoglycoside_PTrfase"/>
</dbReference>
<dbReference type="Proteomes" id="UP000308802">
    <property type="component" value="Unassembled WGS sequence"/>
</dbReference>
<dbReference type="Gene3D" id="3.90.1200.10">
    <property type="match status" value="1"/>
</dbReference>
<dbReference type="SUPFAM" id="SSF56112">
    <property type="entry name" value="Protein kinase-like (PK-like)"/>
    <property type="match status" value="1"/>
</dbReference>
<proteinExistence type="inferred from homology"/>
<dbReference type="Gene3D" id="3.30.200.20">
    <property type="entry name" value="Phosphorylase Kinase, domain 1"/>
    <property type="match status" value="1"/>
</dbReference>
<evidence type="ECO:0000256" key="5">
    <source>
        <dbReference type="ARBA" id="ARBA00023128"/>
    </source>
</evidence>
<dbReference type="Pfam" id="PF01636">
    <property type="entry name" value="APH"/>
    <property type="match status" value="1"/>
</dbReference>
<evidence type="ECO:0000256" key="1">
    <source>
        <dbReference type="ARBA" id="ARBA00004173"/>
    </source>
</evidence>
<comment type="similarity">
    <text evidence="2">Belongs to the AIM9 family.</text>
</comment>
<gene>
    <name evidence="8" type="ORF">D6D19_09649</name>
</gene>
<protein>
    <recommendedName>
        <fullName evidence="3">Altered inheritance of mitochondria protein 9, mitochondrial</fullName>
    </recommendedName>
    <alternativeName>
        <fullName evidence="6">Found in mitochondrial proteome protein 29</fullName>
    </alternativeName>
</protein>
<evidence type="ECO:0000313" key="9">
    <source>
        <dbReference type="Proteomes" id="UP000308802"/>
    </source>
</evidence>
<dbReference type="GO" id="GO:0005739">
    <property type="term" value="C:mitochondrion"/>
    <property type="evidence" value="ECO:0007669"/>
    <property type="project" value="UniProtKB-SubCell"/>
</dbReference>
<comment type="caution">
    <text evidence="8">The sequence shown here is derived from an EMBL/GenBank/DDBJ whole genome shotgun (WGS) entry which is preliminary data.</text>
</comment>
<sequence length="544" mass="61192">MQCLRSFSVHPRSFNIYTRPFIYLRQFRGLSMKSNENRSTLPLDPHSYTQGHWLDQDSERKEARQIHFDFDALLDIVIKSSEGAHRVVSCEKTEGGFNRAFIILLDNGAKAVARLPNHLAGPPYLTVSSEVATLQYVREKTNVPVPKILAWSAEAETNSVGAEYMVMEAAPGVPLNDLWGQMTNLQHIECIESIGRITKELCSLKFANFGSLYFNGLDRPVGAVPLDEKYCIGPNCARQHWGYGQVKHTQSTVLEGRQGPWYDLAAYFADLTQIARSSVERKGQGESVDNHLRLLDINQSTLEAIRDVEAVKAASKPVLLHPDFHTRNIFVNPSNPTQVTGIIDWQSAAIEPAFVNAAEIPDFAQELPHDKTLDANCGAEMDAAQANTQRCARTWAVMVHLCPKLGEAALVLDPLLCRYMAAPSFGWLDDMISIRSLLTDLSQQWERLGLPGRSLYQPSQADLQDLSVRLDELESTQRLRSYLARLLRCETDGWVSAERWEEALPIYREQYGQFVDACIASREEGESQAVAVEKAQRLWPFDLR</sequence>
<evidence type="ECO:0000256" key="4">
    <source>
        <dbReference type="ARBA" id="ARBA00022946"/>
    </source>
</evidence>
<dbReference type="InterPro" id="IPR051035">
    <property type="entry name" value="Mito_inheritance_9"/>
</dbReference>
<evidence type="ECO:0000256" key="2">
    <source>
        <dbReference type="ARBA" id="ARBA00005543"/>
    </source>
</evidence>
<comment type="subcellular location">
    <subcellularLocation>
        <location evidence="1">Mitochondrion</location>
    </subcellularLocation>
</comment>
<evidence type="ECO:0000256" key="6">
    <source>
        <dbReference type="ARBA" id="ARBA00031849"/>
    </source>
</evidence>
<keyword evidence="4" id="KW-0809">Transit peptide</keyword>
<dbReference type="PANTHER" id="PTHR36091">
    <property type="entry name" value="ALTERED INHERITANCE OF MITOCHONDRIA PROTEIN 9, MITOCHONDRIAL"/>
    <property type="match status" value="1"/>
</dbReference>